<keyword evidence="1" id="KW-0805">Transcription regulation</keyword>
<accession>A0A1X7PHZ2</accession>
<evidence type="ECO:0000259" key="6">
    <source>
        <dbReference type="PROSITE" id="PS50943"/>
    </source>
</evidence>
<dbReference type="Pfam" id="PF00356">
    <property type="entry name" value="LacI"/>
    <property type="match status" value="1"/>
</dbReference>
<dbReference type="InterPro" id="IPR046335">
    <property type="entry name" value="LacI/GalR-like_sensor"/>
</dbReference>
<dbReference type="PANTHER" id="PTHR30146:SF153">
    <property type="entry name" value="LACTOSE OPERON REPRESSOR"/>
    <property type="match status" value="1"/>
</dbReference>
<feature type="domain" description="HTH lacI-type" evidence="5">
    <location>
        <begin position="14"/>
        <end position="68"/>
    </location>
</feature>
<evidence type="ECO:0000313" key="8">
    <source>
        <dbReference type="Proteomes" id="UP000193711"/>
    </source>
</evidence>
<feature type="domain" description="HTH cro/C1-type" evidence="6">
    <location>
        <begin position="18"/>
        <end position="58"/>
    </location>
</feature>
<dbReference type="EMBL" id="FXBM01000004">
    <property type="protein sequence ID" value="SMH50497.1"/>
    <property type="molecule type" value="Genomic_DNA"/>
</dbReference>
<dbReference type="Gene3D" id="1.10.260.40">
    <property type="entry name" value="lambda repressor-like DNA-binding domains"/>
    <property type="match status" value="1"/>
</dbReference>
<evidence type="ECO:0000256" key="2">
    <source>
        <dbReference type="ARBA" id="ARBA00023125"/>
    </source>
</evidence>
<dbReference type="Gene3D" id="3.40.50.2300">
    <property type="match status" value="2"/>
</dbReference>
<proteinExistence type="predicted"/>
<dbReference type="CDD" id="cd01574">
    <property type="entry name" value="PBP1_LacI"/>
    <property type="match status" value="1"/>
</dbReference>
<evidence type="ECO:0000313" key="7">
    <source>
        <dbReference type="EMBL" id="SMH50497.1"/>
    </source>
</evidence>
<sequence>MSRPAEAPGGGRGARMVDVARLAGVSQQTVSRVVNGSHNVTPEIRERVERAIGQLRYRRNPAARALAGRRSMNIGIVSFGLAQYGPSVALTGIADEARRSGYATNLVTLGAVDRSSIRAALDHLVADLVDGIVVLAPLTSAVHAIDGFEAAVPLVAFEPGGTPSGATVVTDEVAGARLATEHLLGLGHRTVHHLAGPSGWLATDARIRGWSTALSAAGRPHSPTVVGDWSTCSGYRAGTELAADPELTAVFAANDQMALGLLAALADAGLRVPADVSVVGFDDIPEARYFRPGLTTVRFDFEAVGRLAVDRILALMGSDDADHVVIPPVGATLVTRHSATPHQPHHTRRRERRP</sequence>
<dbReference type="Pfam" id="PF13377">
    <property type="entry name" value="Peripla_BP_3"/>
    <property type="match status" value="1"/>
</dbReference>
<dbReference type="PROSITE" id="PS00356">
    <property type="entry name" value="HTH_LACI_1"/>
    <property type="match status" value="1"/>
</dbReference>
<dbReference type="SMART" id="SM00354">
    <property type="entry name" value="HTH_LACI"/>
    <property type="match status" value="1"/>
</dbReference>
<evidence type="ECO:0000256" key="4">
    <source>
        <dbReference type="SAM" id="MobiDB-lite"/>
    </source>
</evidence>
<organism evidence="7 8">
    <name type="scientific">Rathayibacter oskolensis</name>
    <dbReference type="NCBI Taxonomy" id="1891671"/>
    <lineage>
        <taxon>Bacteria</taxon>
        <taxon>Bacillati</taxon>
        <taxon>Actinomycetota</taxon>
        <taxon>Actinomycetes</taxon>
        <taxon>Micrococcales</taxon>
        <taxon>Microbacteriaceae</taxon>
        <taxon>Rathayibacter</taxon>
    </lineage>
</organism>
<feature type="compositionally biased region" description="Basic residues" evidence="4">
    <location>
        <begin position="343"/>
        <end position="354"/>
    </location>
</feature>
<dbReference type="PROSITE" id="PS50932">
    <property type="entry name" value="HTH_LACI_2"/>
    <property type="match status" value="1"/>
</dbReference>
<feature type="region of interest" description="Disordered" evidence="4">
    <location>
        <begin position="334"/>
        <end position="354"/>
    </location>
</feature>
<evidence type="ECO:0000256" key="1">
    <source>
        <dbReference type="ARBA" id="ARBA00023015"/>
    </source>
</evidence>
<dbReference type="GO" id="GO:0000976">
    <property type="term" value="F:transcription cis-regulatory region binding"/>
    <property type="evidence" value="ECO:0007669"/>
    <property type="project" value="TreeGrafter"/>
</dbReference>
<dbReference type="InterPro" id="IPR001387">
    <property type="entry name" value="Cro/C1-type_HTH"/>
</dbReference>
<dbReference type="CDD" id="cd01392">
    <property type="entry name" value="HTH_LacI"/>
    <property type="match status" value="1"/>
</dbReference>
<dbReference type="PROSITE" id="PS50943">
    <property type="entry name" value="HTH_CROC1"/>
    <property type="match status" value="1"/>
</dbReference>
<dbReference type="AlphaFoldDB" id="A0A1X7PHZ2"/>
<dbReference type="InterPro" id="IPR000843">
    <property type="entry name" value="HTH_LacI"/>
</dbReference>
<dbReference type="PANTHER" id="PTHR30146">
    <property type="entry name" value="LACI-RELATED TRANSCRIPTIONAL REPRESSOR"/>
    <property type="match status" value="1"/>
</dbReference>
<dbReference type="InterPro" id="IPR028082">
    <property type="entry name" value="Peripla_BP_I"/>
</dbReference>
<keyword evidence="8" id="KW-1185">Reference proteome</keyword>
<evidence type="ECO:0000259" key="5">
    <source>
        <dbReference type="PROSITE" id="PS50932"/>
    </source>
</evidence>
<dbReference type="GO" id="GO:0003700">
    <property type="term" value="F:DNA-binding transcription factor activity"/>
    <property type="evidence" value="ECO:0007669"/>
    <property type="project" value="TreeGrafter"/>
</dbReference>
<dbReference type="SUPFAM" id="SSF53822">
    <property type="entry name" value="Periplasmic binding protein-like I"/>
    <property type="match status" value="1"/>
</dbReference>
<dbReference type="InterPro" id="IPR010982">
    <property type="entry name" value="Lambda_DNA-bd_dom_sf"/>
</dbReference>
<name>A0A1X7PHZ2_9MICO</name>
<keyword evidence="2" id="KW-0238">DNA-binding</keyword>
<evidence type="ECO:0000256" key="3">
    <source>
        <dbReference type="ARBA" id="ARBA00023163"/>
    </source>
</evidence>
<keyword evidence="3" id="KW-0804">Transcription</keyword>
<dbReference type="STRING" id="1891671.SAMN06295885_3558"/>
<reference evidence="8" key="1">
    <citation type="submission" date="2017-04" db="EMBL/GenBank/DDBJ databases">
        <authorList>
            <person name="Varghese N."/>
            <person name="Submissions S."/>
        </authorList>
    </citation>
    <scope>NUCLEOTIDE SEQUENCE [LARGE SCALE GENOMIC DNA]</scope>
    <source>
        <strain evidence="8">VKM Ac-2121</strain>
    </source>
</reference>
<dbReference type="SUPFAM" id="SSF47413">
    <property type="entry name" value="lambda repressor-like DNA-binding domains"/>
    <property type="match status" value="1"/>
</dbReference>
<protein>
    <submittedName>
        <fullName evidence="7">Transcriptional regulator, LacI family</fullName>
    </submittedName>
</protein>
<dbReference type="Proteomes" id="UP000193711">
    <property type="component" value="Unassembled WGS sequence"/>
</dbReference>
<gene>
    <name evidence="7" type="ORF">SAMN06295885_3558</name>
</gene>